<evidence type="ECO:0000313" key="2">
    <source>
        <dbReference type="Proteomes" id="UP001283361"/>
    </source>
</evidence>
<dbReference type="EMBL" id="JAWDGP010000952">
    <property type="protein sequence ID" value="KAK3796002.1"/>
    <property type="molecule type" value="Genomic_DNA"/>
</dbReference>
<organism evidence="1 2">
    <name type="scientific">Elysia crispata</name>
    <name type="common">lettuce slug</name>
    <dbReference type="NCBI Taxonomy" id="231223"/>
    <lineage>
        <taxon>Eukaryota</taxon>
        <taxon>Metazoa</taxon>
        <taxon>Spiralia</taxon>
        <taxon>Lophotrochozoa</taxon>
        <taxon>Mollusca</taxon>
        <taxon>Gastropoda</taxon>
        <taxon>Heterobranchia</taxon>
        <taxon>Euthyneura</taxon>
        <taxon>Panpulmonata</taxon>
        <taxon>Sacoglossa</taxon>
        <taxon>Placobranchoidea</taxon>
        <taxon>Plakobranchidae</taxon>
        <taxon>Elysia</taxon>
    </lineage>
</organism>
<keyword evidence="2" id="KW-1185">Reference proteome</keyword>
<proteinExistence type="predicted"/>
<evidence type="ECO:0000313" key="1">
    <source>
        <dbReference type="EMBL" id="KAK3796002.1"/>
    </source>
</evidence>
<accession>A0AAE1B039</accession>
<reference evidence="1" key="1">
    <citation type="journal article" date="2023" name="G3 (Bethesda)">
        <title>A reference genome for the long-term kleptoplast-retaining sea slug Elysia crispata morphotype clarki.</title>
        <authorList>
            <person name="Eastman K.E."/>
            <person name="Pendleton A.L."/>
            <person name="Shaikh M.A."/>
            <person name="Suttiyut T."/>
            <person name="Ogas R."/>
            <person name="Tomko P."/>
            <person name="Gavelis G."/>
            <person name="Widhalm J.R."/>
            <person name="Wisecaver J.H."/>
        </authorList>
    </citation>
    <scope>NUCLEOTIDE SEQUENCE</scope>
    <source>
        <strain evidence="1">ECLA1</strain>
    </source>
</reference>
<comment type="caution">
    <text evidence="1">The sequence shown here is derived from an EMBL/GenBank/DDBJ whole genome shotgun (WGS) entry which is preliminary data.</text>
</comment>
<protein>
    <submittedName>
        <fullName evidence="1">Uncharacterized protein</fullName>
    </submittedName>
</protein>
<dbReference type="Proteomes" id="UP001283361">
    <property type="component" value="Unassembled WGS sequence"/>
</dbReference>
<name>A0AAE1B039_9GAST</name>
<gene>
    <name evidence="1" type="ORF">RRG08_012601</name>
</gene>
<dbReference type="AlphaFoldDB" id="A0AAE1B039"/>
<sequence length="178" mass="19937">MTGRDLFRPAAAGYRLQFHPLIPPLLWPPINRRELLLVLAGCILDSQGAHSVLTTHAQWHTGVQVPVADVSDELGGDSRTSHLLVTVVNQQTSIVCFQTTDYRHPPGPDVGMASVHFQLLAHRLVVMRKLDKSDIQCSKRSARQQKPLTDDWETDPVFESAGNWCCKVRSRFFILSVT</sequence>